<dbReference type="KEGG" id="part:PARC_a3238"/>
<reference evidence="1 2" key="1">
    <citation type="journal article" date="2012" name="J. Bacteriol.">
        <title>Genome sequences of type strains of seven species of the marine bacterium Pseudoalteromonas.</title>
        <authorList>
            <person name="Xie B.B."/>
            <person name="Shu Y.L."/>
            <person name="Qin Q.L."/>
            <person name="Rong J.C."/>
            <person name="Zhang X.Y."/>
            <person name="Chen X.L."/>
            <person name="Shi M."/>
            <person name="He H.L."/>
            <person name="Zhou B.C."/>
            <person name="Zhang Y.Z."/>
        </authorList>
    </citation>
    <scope>NUCLEOTIDE SEQUENCE [LARGE SCALE GENOMIC DNA]</scope>
    <source>
        <strain evidence="1 2">A 37-1-2</strain>
    </source>
</reference>
<accession>A0A290S6C9</accession>
<evidence type="ECO:0000313" key="1">
    <source>
        <dbReference type="EMBL" id="ATC87646.1"/>
    </source>
</evidence>
<organism evidence="1 2">
    <name type="scientific">Pseudoalteromonas arctica A 37-1-2</name>
    <dbReference type="NCBI Taxonomy" id="1117313"/>
    <lineage>
        <taxon>Bacteria</taxon>
        <taxon>Pseudomonadati</taxon>
        <taxon>Pseudomonadota</taxon>
        <taxon>Gammaproteobacteria</taxon>
        <taxon>Alteromonadales</taxon>
        <taxon>Pseudoalteromonadaceae</taxon>
        <taxon>Pseudoalteromonas</taxon>
    </lineage>
</organism>
<protein>
    <submittedName>
        <fullName evidence="1">Uncharacterized protein</fullName>
    </submittedName>
</protein>
<dbReference type="AlphaFoldDB" id="A0A290S6C9"/>
<sequence>MTLNAYQIDIHKLRGRFCHITGFASINTQINKAPNGAL</sequence>
<dbReference type="EMBL" id="CP011025">
    <property type="protein sequence ID" value="ATC87646.1"/>
    <property type="molecule type" value="Genomic_DNA"/>
</dbReference>
<evidence type="ECO:0000313" key="2">
    <source>
        <dbReference type="Proteomes" id="UP000016505"/>
    </source>
</evidence>
<dbReference type="Proteomes" id="UP000016505">
    <property type="component" value="Chromosome I"/>
</dbReference>
<gene>
    <name evidence="1" type="ORF">PARC_a3238</name>
</gene>
<name>A0A290S6C9_9GAMM</name>
<proteinExistence type="predicted"/>